<dbReference type="GO" id="GO:0019843">
    <property type="term" value="F:rRNA binding"/>
    <property type="evidence" value="ECO:0007669"/>
    <property type="project" value="UniProtKB-UniRule"/>
</dbReference>
<dbReference type="EMBL" id="BMNY01000001">
    <property type="protein sequence ID" value="GGM72023.1"/>
    <property type="molecule type" value="Genomic_DNA"/>
</dbReference>
<reference evidence="7" key="2">
    <citation type="submission" date="2022-09" db="EMBL/GenBank/DDBJ databases">
        <authorList>
            <person name="Sun Q."/>
            <person name="Ohkuma M."/>
        </authorList>
    </citation>
    <scope>NUCLEOTIDE SEQUENCE</scope>
    <source>
        <strain evidence="7">JCM 13583</strain>
    </source>
</reference>
<dbReference type="GO" id="GO:0006412">
    <property type="term" value="P:translation"/>
    <property type="evidence" value="ECO:0007669"/>
    <property type="project" value="UniProtKB-UniRule"/>
</dbReference>
<dbReference type="SUPFAM" id="SSF50249">
    <property type="entry name" value="Nucleic acid-binding proteins"/>
    <property type="match status" value="1"/>
</dbReference>
<evidence type="ECO:0000256" key="5">
    <source>
        <dbReference type="ARBA" id="ARBA00023274"/>
    </source>
</evidence>
<evidence type="ECO:0000313" key="8">
    <source>
        <dbReference type="Proteomes" id="UP000632195"/>
    </source>
</evidence>
<evidence type="ECO:0000256" key="1">
    <source>
        <dbReference type="ARBA" id="ARBA00010254"/>
    </source>
</evidence>
<sequence length="109" mass="12165">MATRNIGIDVKPPATECKDKKCPFHGSLVVRGQVMTGVVKSASMIRSAVVTREYKKYIKKYERRTSVLKKYHVHVPGCISVKPGDVVKIAECRKLAKTISYVVVEKVTT</sequence>
<evidence type="ECO:0000256" key="3">
    <source>
        <dbReference type="ARBA" id="ARBA00022884"/>
    </source>
</evidence>
<dbReference type="Gene3D" id="2.40.50.1000">
    <property type="match status" value="1"/>
</dbReference>
<evidence type="ECO:0000313" key="7">
    <source>
        <dbReference type="EMBL" id="GGM72023.1"/>
    </source>
</evidence>
<dbReference type="AlphaFoldDB" id="A0AA37BR39"/>
<keyword evidence="3 6" id="KW-0694">RNA-binding</keyword>
<evidence type="ECO:0000256" key="6">
    <source>
        <dbReference type="HAMAP-Rule" id="MF_01345"/>
    </source>
</evidence>
<protein>
    <recommendedName>
        <fullName evidence="6">Small ribosomal subunit protein uS17</fullName>
    </recommendedName>
</protein>
<evidence type="ECO:0000256" key="2">
    <source>
        <dbReference type="ARBA" id="ARBA00022730"/>
    </source>
</evidence>
<dbReference type="NCBIfam" id="TIGR03630">
    <property type="entry name" value="uS17_arch"/>
    <property type="match status" value="1"/>
</dbReference>
<dbReference type="InterPro" id="IPR019978">
    <property type="entry name" value="Ribosomal_uS17_archaeal"/>
</dbReference>
<keyword evidence="8" id="KW-1185">Reference proteome</keyword>
<dbReference type="InterPro" id="IPR000266">
    <property type="entry name" value="Ribosomal_uS17"/>
</dbReference>
<dbReference type="Pfam" id="PF00366">
    <property type="entry name" value="Ribosomal_S17"/>
    <property type="match status" value="1"/>
</dbReference>
<dbReference type="NCBIfam" id="NF006345">
    <property type="entry name" value="PRK08572.1"/>
    <property type="match status" value="1"/>
</dbReference>
<accession>A0AA37BR39</accession>
<dbReference type="GO" id="GO:0003735">
    <property type="term" value="F:structural constituent of ribosome"/>
    <property type="evidence" value="ECO:0007669"/>
    <property type="project" value="UniProtKB-UniRule"/>
</dbReference>
<keyword evidence="5 6" id="KW-0687">Ribonucleoprotein</keyword>
<dbReference type="InterPro" id="IPR028333">
    <property type="entry name" value="Ribosomal_uS17_arc/euk"/>
</dbReference>
<gene>
    <name evidence="6" type="primary">rps17</name>
    <name evidence="7" type="ORF">GCM10007108_07680</name>
</gene>
<dbReference type="PANTHER" id="PTHR10744">
    <property type="entry name" value="40S RIBOSOMAL PROTEIN S11 FAMILY MEMBER"/>
    <property type="match status" value="1"/>
</dbReference>
<comment type="caution">
    <text evidence="7">The sequence shown here is derived from an EMBL/GenBank/DDBJ whole genome shotgun (WGS) entry which is preliminary data.</text>
</comment>
<comment type="subunit">
    <text evidence="6">Part of the 30S ribosomal subunit.</text>
</comment>
<proteinExistence type="inferred from homology"/>
<dbReference type="Proteomes" id="UP000632195">
    <property type="component" value="Unassembled WGS sequence"/>
</dbReference>
<dbReference type="PRINTS" id="PR00973">
    <property type="entry name" value="RIBOSOMALS17"/>
</dbReference>
<evidence type="ECO:0000256" key="4">
    <source>
        <dbReference type="ARBA" id="ARBA00022980"/>
    </source>
</evidence>
<dbReference type="PANTHER" id="PTHR10744:SF9">
    <property type="entry name" value="40S RIBOSOMAL PROTEIN S11-RELATED"/>
    <property type="match status" value="1"/>
</dbReference>
<dbReference type="GO" id="GO:0022627">
    <property type="term" value="C:cytosolic small ribosomal subunit"/>
    <property type="evidence" value="ECO:0007669"/>
    <property type="project" value="UniProtKB-UniRule"/>
</dbReference>
<dbReference type="HAMAP" id="MF_01345_A">
    <property type="entry name" value="Ribosomal_uS17_A"/>
    <property type="match status" value="1"/>
</dbReference>
<keyword evidence="4 6" id="KW-0689">Ribosomal protein</keyword>
<dbReference type="InterPro" id="IPR012340">
    <property type="entry name" value="NA-bd_OB-fold"/>
</dbReference>
<comment type="function">
    <text evidence="6">One of the primary rRNA binding proteins, it binds specifically to the 5'-end of 16S ribosomal RNA.</text>
</comment>
<keyword evidence="2 6" id="KW-0699">rRNA-binding</keyword>
<dbReference type="RefSeq" id="WP_188680474.1">
    <property type="nucleotide sequence ID" value="NZ_BMNY01000001.1"/>
</dbReference>
<name>A0AA37BR39_9ARCH</name>
<dbReference type="CDD" id="cd00364">
    <property type="entry name" value="Ribosomal_uS17"/>
    <property type="match status" value="1"/>
</dbReference>
<organism evidence="7 8">
    <name type="scientific">Thermogymnomonas acidicola</name>
    <dbReference type="NCBI Taxonomy" id="399579"/>
    <lineage>
        <taxon>Archaea</taxon>
        <taxon>Methanobacteriati</taxon>
        <taxon>Thermoplasmatota</taxon>
        <taxon>Thermoplasmata</taxon>
        <taxon>Thermoplasmatales</taxon>
        <taxon>Thermogymnomonas</taxon>
    </lineage>
</organism>
<reference evidence="7" key="1">
    <citation type="journal article" date="2014" name="Int. J. Syst. Evol. Microbiol.">
        <title>Complete genome sequence of Corynebacterium casei LMG S-19264T (=DSM 44701T), isolated from a smear-ripened cheese.</title>
        <authorList>
            <consortium name="US DOE Joint Genome Institute (JGI-PGF)"/>
            <person name="Walter F."/>
            <person name="Albersmeier A."/>
            <person name="Kalinowski J."/>
            <person name="Ruckert C."/>
        </authorList>
    </citation>
    <scope>NUCLEOTIDE SEQUENCE</scope>
    <source>
        <strain evidence="7">JCM 13583</strain>
    </source>
</reference>
<comment type="similarity">
    <text evidence="1 6">Belongs to the universal ribosomal protein uS17 family.</text>
</comment>